<keyword evidence="2" id="KW-1185">Reference proteome</keyword>
<dbReference type="RefSeq" id="WP_011170709.1">
    <property type="nucleotide sequence ID" value="NC_005791.1"/>
</dbReference>
<accession>Q6LZ64</accession>
<dbReference type="PATRIC" id="fig|267377.15.peg.784"/>
<sequence>MAETNVKLTPYVLEMKPRYVQGLKLTKEKYDELIKEFLTEFEDLDTKKGDSLQFQEITYGTYAFEMKGFEPEDFTITAGLIDRGSFGKKRRVRKASGKTKTNKVIDKDEVVADDFYVYFIPYADDKLILIPSNHKTYGIAKKTLNKFEKFFKNKMIKHMAYLYENAENQEAKDAISEEYKGSVIPFSYDRIQSDEILDKIEQISNVKVIKTFKNSTTERISGIIGDCDIEHECRSIEEASFKVQDATKITNLMENLEELSKEDSVYKIVIKTRLRNNEKTVEYDKGEFKALLDLVFPFSDENIDIKNVMFALQKNAQFGNSFTNLFIEREKSKK</sequence>
<evidence type="ECO:0000313" key="2">
    <source>
        <dbReference type="Proteomes" id="UP000000590"/>
    </source>
</evidence>
<dbReference type="Proteomes" id="UP000000590">
    <property type="component" value="Chromosome"/>
</dbReference>
<dbReference type="KEGG" id="mmp:MMP0765"/>
<dbReference type="EnsemblBacteria" id="CAF30321">
    <property type="protein sequence ID" value="CAF30321"/>
    <property type="gene ID" value="MMP0765"/>
</dbReference>
<dbReference type="OrthoDB" id="387320at2157"/>
<dbReference type="HOGENOM" id="CLU_795994_0_0_2"/>
<proteinExistence type="predicted"/>
<gene>
    <name evidence="1" type="ordered locus">MMP0765</name>
</gene>
<evidence type="ECO:0000313" key="1">
    <source>
        <dbReference type="EMBL" id="CAF30321.1"/>
    </source>
</evidence>
<protein>
    <submittedName>
        <fullName evidence="1">Uncharacterized protein</fullName>
    </submittedName>
</protein>
<reference evidence="1 2" key="1">
    <citation type="journal article" date="2004" name="J. Bacteriol.">
        <title>Complete genome sequence of the genetically tractable hydrogenotrophic methanogen Methanococcus maripaludis.</title>
        <authorList>
            <person name="Hendrickson E.L."/>
            <person name="Kaul R."/>
            <person name="Zhou Y."/>
            <person name="Bovee D."/>
            <person name="Chapman P."/>
            <person name="Chung J."/>
            <person name="Conway de Macario E."/>
            <person name="Dodsworth J.A."/>
            <person name="Gillett W."/>
            <person name="Graham D.E."/>
            <person name="Hackett M."/>
            <person name="Haydock A.K."/>
            <person name="Kang A."/>
            <person name="Land M.L."/>
            <person name="Levy R."/>
            <person name="Lie T.J."/>
            <person name="Major T.A."/>
            <person name="Moore B.C."/>
            <person name="Porat I."/>
            <person name="Palmeiri A."/>
            <person name="Rouse G."/>
            <person name="Saenphimmachak C."/>
            <person name="Soll D."/>
            <person name="Van Dien S."/>
            <person name="Wang T."/>
            <person name="Whitman W.B."/>
            <person name="Xia Q."/>
            <person name="Zhang Y."/>
            <person name="Larimer F.W."/>
            <person name="Olson M.V."/>
            <person name="Leigh J.A."/>
        </authorList>
    </citation>
    <scope>NUCLEOTIDE SEQUENCE [LARGE SCALE GENOMIC DNA]</scope>
    <source>
        <strain evidence="2">S2 / LL</strain>
    </source>
</reference>
<name>Q6LZ64_METMP</name>
<organism evidence="2">
    <name type="scientific">Methanococcus maripaludis (strain DSM 14266 / JCM 13030 / NBRC 101832 / S2 / LL)</name>
    <dbReference type="NCBI Taxonomy" id="267377"/>
    <lineage>
        <taxon>Archaea</taxon>
        <taxon>Methanobacteriati</taxon>
        <taxon>Methanobacteriota</taxon>
        <taxon>Methanomada group</taxon>
        <taxon>Methanococci</taxon>
        <taxon>Methanococcales</taxon>
        <taxon>Methanococcaceae</taxon>
        <taxon>Methanococcus</taxon>
    </lineage>
</organism>
<dbReference type="AlphaFoldDB" id="Q6LZ64"/>
<dbReference type="EMBL" id="BX950229">
    <property type="protein sequence ID" value="CAF30321.1"/>
    <property type="molecule type" value="Genomic_DNA"/>
</dbReference>
<dbReference type="GeneID" id="2761274"/>